<name>A0A1J3D6R0_NOCCA</name>
<evidence type="ECO:0000313" key="2">
    <source>
        <dbReference type="EMBL" id="JAU13389.1"/>
    </source>
</evidence>
<dbReference type="GO" id="GO:0005840">
    <property type="term" value="C:ribosome"/>
    <property type="evidence" value="ECO:0007669"/>
    <property type="project" value="UniProtKB-KW"/>
</dbReference>
<protein>
    <submittedName>
        <fullName evidence="2">40S ribosomal protein S3-3</fullName>
    </submittedName>
</protein>
<organism evidence="2">
    <name type="scientific">Noccaea caerulescens</name>
    <name type="common">Alpine penny-cress</name>
    <name type="synonym">Thlaspi caerulescens</name>
    <dbReference type="NCBI Taxonomy" id="107243"/>
    <lineage>
        <taxon>Eukaryota</taxon>
        <taxon>Viridiplantae</taxon>
        <taxon>Streptophyta</taxon>
        <taxon>Embryophyta</taxon>
        <taxon>Tracheophyta</taxon>
        <taxon>Spermatophyta</taxon>
        <taxon>Magnoliopsida</taxon>
        <taxon>eudicotyledons</taxon>
        <taxon>Gunneridae</taxon>
        <taxon>Pentapetalae</taxon>
        <taxon>rosids</taxon>
        <taxon>malvids</taxon>
        <taxon>Brassicales</taxon>
        <taxon>Brassicaceae</taxon>
        <taxon>Coluteocarpeae</taxon>
        <taxon>Noccaea</taxon>
    </lineage>
</organism>
<gene>
    <name evidence="2" type="ORF">GA_TR831_c0_g1_i1_g.2721</name>
</gene>
<keyword evidence="2" id="KW-0689">Ribosomal protein</keyword>
<sequence length="83" mass="9279">MATQIKEKRKFVADAAFYADLKEVLTRELAEDGSGVEVPVNPMPTETRVTPTQNVLDLGDKGKRCSKTKKDVQEKKSEKGKRI</sequence>
<keyword evidence="2" id="KW-0687">Ribonucleoprotein</keyword>
<dbReference type="EMBL" id="GEVI01018931">
    <property type="protein sequence ID" value="JAU13389.1"/>
    <property type="molecule type" value="Transcribed_RNA"/>
</dbReference>
<accession>A0A1J3D6R0</accession>
<dbReference type="InterPro" id="IPR015946">
    <property type="entry name" value="KH_dom-like_a/b"/>
</dbReference>
<proteinExistence type="predicted"/>
<reference evidence="2" key="1">
    <citation type="submission" date="2016-07" db="EMBL/GenBank/DDBJ databases">
        <title>De novo transcriptome assembly of four accessions of the metal hyperaccumulator plant Noccaea caerulescens.</title>
        <authorList>
            <person name="Blande D."/>
            <person name="Halimaa P."/>
            <person name="Tervahauta A.I."/>
            <person name="Aarts M.G."/>
            <person name="Karenlampi S.O."/>
        </authorList>
    </citation>
    <scope>NUCLEOTIDE SEQUENCE</scope>
</reference>
<feature type="compositionally biased region" description="Basic and acidic residues" evidence="1">
    <location>
        <begin position="58"/>
        <end position="77"/>
    </location>
</feature>
<dbReference type="AlphaFoldDB" id="A0A1J3D6R0"/>
<feature type="region of interest" description="Disordered" evidence="1">
    <location>
        <begin position="56"/>
        <end position="83"/>
    </location>
</feature>
<dbReference type="Gene3D" id="3.30.300.20">
    <property type="match status" value="1"/>
</dbReference>
<evidence type="ECO:0000256" key="1">
    <source>
        <dbReference type="SAM" id="MobiDB-lite"/>
    </source>
</evidence>